<evidence type="ECO:0000313" key="4">
    <source>
        <dbReference type="EMBL" id="PKR77311.1"/>
    </source>
</evidence>
<feature type="domain" description="Glucose/Sorbosone dehydrogenase" evidence="3">
    <location>
        <begin position="77"/>
        <end position="369"/>
    </location>
</feature>
<reference evidence="4 5" key="1">
    <citation type="submission" date="2017-06" db="EMBL/GenBank/DDBJ databases">
        <title>the draft geome sequence of Illustriluteabacillus marina B3227.</title>
        <authorList>
            <person name="He R.-H."/>
            <person name="Du Z.-J."/>
        </authorList>
    </citation>
    <scope>NUCLEOTIDE SEQUENCE [LARGE SCALE GENOMIC DNA]</scope>
    <source>
        <strain evidence="4 5">B3227</strain>
    </source>
</reference>
<dbReference type="EMBL" id="PJNH01000003">
    <property type="protein sequence ID" value="PKR77311.1"/>
    <property type="molecule type" value="Genomic_DNA"/>
</dbReference>
<evidence type="ECO:0000256" key="1">
    <source>
        <dbReference type="SAM" id="MobiDB-lite"/>
    </source>
</evidence>
<dbReference type="PANTHER" id="PTHR19328:SF13">
    <property type="entry name" value="HIPL1 PROTEIN"/>
    <property type="match status" value="1"/>
</dbReference>
<dbReference type="PANTHER" id="PTHR19328">
    <property type="entry name" value="HEDGEHOG-INTERACTING PROTEIN"/>
    <property type="match status" value="1"/>
</dbReference>
<dbReference type="RefSeq" id="WP_101332139.1">
    <property type="nucleotide sequence ID" value="NZ_PJNH01000003.1"/>
</dbReference>
<dbReference type="AlphaFoldDB" id="A0A2I0QSJ9"/>
<accession>A0A2I0QSJ9</accession>
<keyword evidence="5" id="KW-1185">Reference proteome</keyword>
<dbReference type="InterPro" id="IPR012938">
    <property type="entry name" value="Glc/Sorbosone_DH"/>
</dbReference>
<evidence type="ECO:0000313" key="5">
    <source>
        <dbReference type="Proteomes" id="UP000243524"/>
    </source>
</evidence>
<feature type="signal peptide" evidence="2">
    <location>
        <begin position="1"/>
        <end position="15"/>
    </location>
</feature>
<keyword evidence="2" id="KW-0732">Signal</keyword>
<proteinExistence type="predicted"/>
<evidence type="ECO:0000256" key="2">
    <source>
        <dbReference type="SAM" id="SignalP"/>
    </source>
</evidence>
<feature type="compositionally biased region" description="Acidic residues" evidence="1">
    <location>
        <begin position="21"/>
        <end position="56"/>
    </location>
</feature>
<protein>
    <submittedName>
        <fullName evidence="4">Quinoprotein glucose dehydrogenase</fullName>
    </submittedName>
</protein>
<sequence>MLRVILLLFSLTLIAACGPDEKDENMNTEDSQESEEVVENAESEDQGESETDEPEENKDRSEDGQFTDKTEVLTTNLEIPWTISKTDERLYVTERAGRLYEINLDGEKNEQSLNLPSPVHHEGEGGLLGFELVPPFEESQQAFAYYTYQDSGETFNKVVLLEKDDEEWTETSILLDEIPSERIHNGGRLKVGPDEKLYITTGDAATPALSQDRNSLAGKILRMNLDGTIPSDNPFDDSYVYSYGHRNPQGLAWGDDGTMYSSEHGQSAHDEINLIEAGNNYGWPEIEGDETSEGMETPFYHTGEETWAPSGISFHNEKLYIATLRGSRIIKLDLSTKDAETAEEGFGRMRDVYIQDGSIFAITSNRDGRGSPTEEDDRLIRINIGEDE</sequence>
<feature type="compositionally biased region" description="Basic and acidic residues" evidence="1">
    <location>
        <begin position="57"/>
        <end position="71"/>
    </location>
</feature>
<dbReference type="PROSITE" id="PS51257">
    <property type="entry name" value="PROKAR_LIPOPROTEIN"/>
    <property type="match status" value="1"/>
</dbReference>
<comment type="caution">
    <text evidence="4">The sequence shown here is derived from an EMBL/GenBank/DDBJ whole genome shotgun (WGS) entry which is preliminary data.</text>
</comment>
<name>A0A2I0QSJ9_9BACI</name>
<dbReference type="Proteomes" id="UP000243524">
    <property type="component" value="Unassembled WGS sequence"/>
</dbReference>
<dbReference type="InterPro" id="IPR011042">
    <property type="entry name" value="6-blade_b-propeller_TolB-like"/>
</dbReference>
<feature type="chain" id="PRO_5038859226" evidence="2">
    <location>
        <begin position="16"/>
        <end position="388"/>
    </location>
</feature>
<feature type="region of interest" description="Disordered" evidence="1">
    <location>
        <begin position="20"/>
        <end position="71"/>
    </location>
</feature>
<dbReference type="SUPFAM" id="SSF63825">
    <property type="entry name" value="YWTD domain"/>
    <property type="match status" value="1"/>
</dbReference>
<dbReference type="InterPro" id="IPR011041">
    <property type="entry name" value="Quinoprot_gluc/sorb_DH_b-prop"/>
</dbReference>
<dbReference type="Gene3D" id="2.120.10.30">
    <property type="entry name" value="TolB, C-terminal domain"/>
    <property type="match status" value="1"/>
</dbReference>
<gene>
    <name evidence="4" type="ORF">CEY16_11290</name>
</gene>
<dbReference type="SUPFAM" id="SSF50952">
    <property type="entry name" value="Soluble quinoprotein glucose dehydrogenase"/>
    <property type="match status" value="1"/>
</dbReference>
<dbReference type="OrthoDB" id="9770043at2"/>
<organism evidence="4 5">
    <name type="scientific">Halalkalibacillus sediminis</name>
    <dbReference type="NCBI Taxonomy" id="2018042"/>
    <lineage>
        <taxon>Bacteria</taxon>
        <taxon>Bacillati</taxon>
        <taxon>Bacillota</taxon>
        <taxon>Bacilli</taxon>
        <taxon>Bacillales</taxon>
        <taxon>Bacillaceae</taxon>
        <taxon>Halalkalibacillus</taxon>
    </lineage>
</organism>
<evidence type="ECO:0000259" key="3">
    <source>
        <dbReference type="Pfam" id="PF07995"/>
    </source>
</evidence>
<dbReference type="Pfam" id="PF07995">
    <property type="entry name" value="GSDH"/>
    <property type="match status" value="1"/>
</dbReference>